<accession>A0ACC3SCA2</accession>
<keyword evidence="2" id="KW-1185">Reference proteome</keyword>
<protein>
    <submittedName>
        <fullName evidence="1">Uncharacterized protein</fullName>
    </submittedName>
</protein>
<dbReference type="EMBL" id="JAMKPW020000022">
    <property type="protein sequence ID" value="KAK8206687.1"/>
    <property type="molecule type" value="Genomic_DNA"/>
</dbReference>
<sequence>MRKAQRPQTFKHDSPPDTRIVIHSPIWTESSSDDTRSPRVLETLFAITQLPPECFGISMSISPSVSVVDQAVGLYFKNFVTIAQGRDTIRSFLGFVRPMYDASPENSPLCLSTEAVALCALAKHPGQEKWSGEACKLYTKAIRSVAAAIRDPSQTTSDETLMAILMLSLYESLLSSDKSITAWSNHTRGAVAIVRSRGVKQLDHPRSLSLFRAVRTQMLIDCIRREEAPESFPSEHGWMTDLVDPKHPVLRLANQSITLSYLADRAKVLRKREHTRPTIAAMLRLLGEAGDLERDMSDCRACLPEDWAPHTIAYVHEVPTDLESSPTWIGPVQVYSNIHVASVLNKYRSCRALCAELTINCMEWLQETNYELDPRYLQARYVEQQMIDEICYSIPFHLGLGVDSYTWLANEDKDGESI</sequence>
<proteinExistence type="predicted"/>
<organism evidence="1 2">
    <name type="scientific">Zalaria obscura</name>
    <dbReference type="NCBI Taxonomy" id="2024903"/>
    <lineage>
        <taxon>Eukaryota</taxon>
        <taxon>Fungi</taxon>
        <taxon>Dikarya</taxon>
        <taxon>Ascomycota</taxon>
        <taxon>Pezizomycotina</taxon>
        <taxon>Dothideomycetes</taxon>
        <taxon>Dothideomycetidae</taxon>
        <taxon>Dothideales</taxon>
        <taxon>Zalariaceae</taxon>
        <taxon>Zalaria</taxon>
    </lineage>
</organism>
<reference evidence="1" key="1">
    <citation type="submission" date="2024-02" db="EMBL/GenBank/DDBJ databases">
        <title>Metagenome Assembled Genome of Zalaria obscura JY119.</title>
        <authorList>
            <person name="Vighnesh L."/>
            <person name="Jagadeeshwari U."/>
            <person name="Venkata Ramana C."/>
            <person name="Sasikala C."/>
        </authorList>
    </citation>
    <scope>NUCLEOTIDE SEQUENCE</scope>
    <source>
        <strain evidence="1">JY119</strain>
    </source>
</reference>
<name>A0ACC3SCA2_9PEZI</name>
<gene>
    <name evidence="1" type="ORF">M8818_004521</name>
</gene>
<comment type="caution">
    <text evidence="1">The sequence shown here is derived from an EMBL/GenBank/DDBJ whole genome shotgun (WGS) entry which is preliminary data.</text>
</comment>
<evidence type="ECO:0000313" key="2">
    <source>
        <dbReference type="Proteomes" id="UP001320706"/>
    </source>
</evidence>
<evidence type="ECO:0000313" key="1">
    <source>
        <dbReference type="EMBL" id="KAK8206687.1"/>
    </source>
</evidence>
<dbReference type="Proteomes" id="UP001320706">
    <property type="component" value="Unassembled WGS sequence"/>
</dbReference>